<name>A0ABU6NUL8_9BACI</name>
<evidence type="ECO:0000256" key="1">
    <source>
        <dbReference type="ARBA" id="ARBA00004651"/>
    </source>
</evidence>
<dbReference type="Gene3D" id="3.30.450.20">
    <property type="entry name" value="PAS domain"/>
    <property type="match status" value="1"/>
</dbReference>
<keyword evidence="2" id="KW-1003">Cell membrane</keyword>
<dbReference type="Pfam" id="PF00672">
    <property type="entry name" value="HAMP"/>
    <property type="match status" value="1"/>
</dbReference>
<dbReference type="Pfam" id="PF00015">
    <property type="entry name" value="MCPsignal"/>
    <property type="match status" value="1"/>
</dbReference>
<dbReference type="Proteomes" id="UP001342826">
    <property type="component" value="Unassembled WGS sequence"/>
</dbReference>
<dbReference type="SUPFAM" id="SSF58104">
    <property type="entry name" value="Methyl-accepting chemotaxis protein (MCP) signaling domain"/>
    <property type="match status" value="1"/>
</dbReference>
<feature type="domain" description="Methyl-accepting transducer" evidence="11">
    <location>
        <begin position="381"/>
        <end position="617"/>
    </location>
</feature>
<dbReference type="Pfam" id="PF02743">
    <property type="entry name" value="dCache_1"/>
    <property type="match status" value="1"/>
</dbReference>
<protein>
    <submittedName>
        <fullName evidence="13">Methyl-accepting chemotaxis protein</fullName>
    </submittedName>
</protein>
<comment type="subcellular location">
    <subcellularLocation>
        <location evidence="1">Cell membrane</location>
        <topology evidence="1">Multi-pass membrane protein</topology>
    </subcellularLocation>
</comment>
<dbReference type="PANTHER" id="PTHR32089">
    <property type="entry name" value="METHYL-ACCEPTING CHEMOTAXIS PROTEIN MCPB"/>
    <property type="match status" value="1"/>
</dbReference>
<comment type="caution">
    <text evidence="13">The sequence shown here is derived from an EMBL/GenBank/DDBJ whole genome shotgun (WGS) entry which is preliminary data.</text>
</comment>
<dbReference type="Gene3D" id="6.10.340.10">
    <property type="match status" value="1"/>
</dbReference>
<dbReference type="SMART" id="SM00283">
    <property type="entry name" value="MA"/>
    <property type="match status" value="1"/>
</dbReference>
<dbReference type="CDD" id="cd06225">
    <property type="entry name" value="HAMP"/>
    <property type="match status" value="1"/>
</dbReference>
<dbReference type="PROSITE" id="PS50885">
    <property type="entry name" value="HAMP"/>
    <property type="match status" value="1"/>
</dbReference>
<keyword evidence="7 9" id="KW-0807">Transducer</keyword>
<dbReference type="SMART" id="SM00304">
    <property type="entry name" value="HAMP"/>
    <property type="match status" value="1"/>
</dbReference>
<evidence type="ECO:0000259" key="12">
    <source>
        <dbReference type="PROSITE" id="PS50885"/>
    </source>
</evidence>
<dbReference type="InterPro" id="IPR004089">
    <property type="entry name" value="MCPsignal_dom"/>
</dbReference>
<accession>A0ABU6NUL8</accession>
<evidence type="ECO:0000313" key="14">
    <source>
        <dbReference type="Proteomes" id="UP001342826"/>
    </source>
</evidence>
<evidence type="ECO:0000256" key="9">
    <source>
        <dbReference type="PROSITE-ProRule" id="PRU00284"/>
    </source>
</evidence>
<evidence type="ECO:0000256" key="6">
    <source>
        <dbReference type="ARBA" id="ARBA00023136"/>
    </source>
</evidence>
<dbReference type="PANTHER" id="PTHR32089:SF112">
    <property type="entry name" value="LYSOZYME-LIKE PROTEIN-RELATED"/>
    <property type="match status" value="1"/>
</dbReference>
<evidence type="ECO:0000256" key="4">
    <source>
        <dbReference type="ARBA" id="ARBA00022692"/>
    </source>
</evidence>
<gene>
    <name evidence="13" type="ORF">P9271_05760</name>
</gene>
<evidence type="ECO:0000256" key="2">
    <source>
        <dbReference type="ARBA" id="ARBA00022475"/>
    </source>
</evidence>
<dbReference type="EMBL" id="JARTFS010000005">
    <property type="protein sequence ID" value="MED4400837.1"/>
    <property type="molecule type" value="Genomic_DNA"/>
</dbReference>
<evidence type="ECO:0000256" key="10">
    <source>
        <dbReference type="SAM" id="Phobius"/>
    </source>
</evidence>
<evidence type="ECO:0000313" key="13">
    <source>
        <dbReference type="EMBL" id="MED4400837.1"/>
    </source>
</evidence>
<comment type="similarity">
    <text evidence="8">Belongs to the methyl-accepting chemotaxis (MCP) protein family.</text>
</comment>
<dbReference type="CDD" id="cd11386">
    <property type="entry name" value="MCP_signal"/>
    <property type="match status" value="1"/>
</dbReference>
<feature type="transmembrane region" description="Helical" evidence="10">
    <location>
        <begin position="290"/>
        <end position="309"/>
    </location>
</feature>
<dbReference type="CDD" id="cd18773">
    <property type="entry name" value="PDC1_HK_sensor"/>
    <property type="match status" value="1"/>
</dbReference>
<sequence length="668" mass="73824">MKKGIFPNIKSIKIKILFLLLLVSLFPLVTITSIVMYQSSTALKNKTEESQIEMAQINADMISLWLSQKINRLENIVKENSEFSNGNKDEILPVLKILEESDDEVDFYSFVNEQGITHDTKGNTGDISSSDNVKNAKASKETAVSDFIKEMVTGKDIIVIDVPLVNEKGEYKGIIQAILDPQKILDIVNKIKIEETGYGYLLSSDGTYLLHPEKEKIGKNISDDLTATDDKELFFKTVFWEKDGFISYKKNDGSKNTAAFHNVDQTDWKLVTSAPEAEVYSEIEKTKNSAFIVILISVALVLLLAYLVARGVLKPLLEITSIMQRVSKGDLTKRLIVKGKDEIAELRKNINHMIESFSLMITKLSQSTEYVTSSSEELTAIAADSANTSKAVTESVNEVAIRLDTHYHSTQQVSIVMDEIALDTQKIAKSASAVTESVQDVAREINQGDLEVQSAIIQMNTVSETVENCTKIIQSLNEKSQEIRNIVSMISEVTDQTNLLALNATIEAARAGEHGKGFAVVANEVKKLAERTSEATIEITTIIEQIVDATGNATHSMNLGMQEVDEGVDQVQKVGSIFETILSEIMKVNRQILEVSTASEQISSSTEEISASTQDIVDISKNSLDNLNEVSSSISNQHQYIKEVSTSAESLSTMAMDLQEMVNQFTIK</sequence>
<dbReference type="Gene3D" id="1.10.287.950">
    <property type="entry name" value="Methyl-accepting chemotaxis protein"/>
    <property type="match status" value="1"/>
</dbReference>
<keyword evidence="3" id="KW-0145">Chemotaxis</keyword>
<evidence type="ECO:0000256" key="5">
    <source>
        <dbReference type="ARBA" id="ARBA00022989"/>
    </source>
</evidence>
<feature type="domain" description="HAMP" evidence="12">
    <location>
        <begin position="310"/>
        <end position="362"/>
    </location>
</feature>
<dbReference type="InterPro" id="IPR033479">
    <property type="entry name" value="dCache_1"/>
</dbReference>
<dbReference type="RefSeq" id="WP_328014979.1">
    <property type="nucleotide sequence ID" value="NZ_JARTFS010000005.1"/>
</dbReference>
<evidence type="ECO:0000256" key="7">
    <source>
        <dbReference type="ARBA" id="ARBA00023224"/>
    </source>
</evidence>
<keyword evidence="6 10" id="KW-0472">Membrane</keyword>
<dbReference type="PROSITE" id="PS50111">
    <property type="entry name" value="CHEMOTAXIS_TRANSDUC_2"/>
    <property type="match status" value="1"/>
</dbReference>
<proteinExistence type="inferred from homology"/>
<keyword evidence="14" id="KW-1185">Reference proteome</keyword>
<evidence type="ECO:0000256" key="3">
    <source>
        <dbReference type="ARBA" id="ARBA00022500"/>
    </source>
</evidence>
<reference evidence="13 14" key="1">
    <citation type="submission" date="2023-03" db="EMBL/GenBank/DDBJ databases">
        <title>Bacillus Genome Sequencing.</title>
        <authorList>
            <person name="Dunlap C."/>
        </authorList>
    </citation>
    <scope>NUCLEOTIDE SEQUENCE [LARGE SCALE GENOMIC DNA]</scope>
    <source>
        <strain evidence="13 14">NRS-1717</strain>
    </source>
</reference>
<dbReference type="CDD" id="cd12912">
    <property type="entry name" value="PDC2_MCP_like"/>
    <property type="match status" value="1"/>
</dbReference>
<keyword evidence="5 10" id="KW-1133">Transmembrane helix</keyword>
<evidence type="ECO:0000259" key="11">
    <source>
        <dbReference type="PROSITE" id="PS50111"/>
    </source>
</evidence>
<organism evidence="13 14">
    <name type="scientific">Metabacillus fastidiosus</name>
    <dbReference type="NCBI Taxonomy" id="1458"/>
    <lineage>
        <taxon>Bacteria</taxon>
        <taxon>Bacillati</taxon>
        <taxon>Bacillota</taxon>
        <taxon>Bacilli</taxon>
        <taxon>Bacillales</taxon>
        <taxon>Bacillaceae</taxon>
        <taxon>Metabacillus</taxon>
    </lineage>
</organism>
<dbReference type="InterPro" id="IPR003660">
    <property type="entry name" value="HAMP_dom"/>
</dbReference>
<keyword evidence="4 10" id="KW-0812">Transmembrane</keyword>
<evidence type="ECO:0000256" key="8">
    <source>
        <dbReference type="ARBA" id="ARBA00029447"/>
    </source>
</evidence>